<feature type="region of interest" description="Disordered" evidence="1">
    <location>
        <begin position="1"/>
        <end position="26"/>
    </location>
</feature>
<dbReference type="EMBL" id="CP109495">
    <property type="protein sequence ID" value="WUX54042.1"/>
    <property type="molecule type" value="Genomic_DNA"/>
</dbReference>
<evidence type="ECO:0000256" key="1">
    <source>
        <dbReference type="SAM" id="MobiDB-lite"/>
    </source>
</evidence>
<evidence type="ECO:0000313" key="3">
    <source>
        <dbReference type="Proteomes" id="UP001432209"/>
    </source>
</evidence>
<name>A0ABZ2A5Q3_STRNV</name>
<evidence type="ECO:0000313" key="2">
    <source>
        <dbReference type="EMBL" id="WUX54042.1"/>
    </source>
</evidence>
<sequence>MPEMANPPAFDPSAGQRPRLPHRGPGLARRKLGALAAATVALTAASVAGPLTGVGEAGGHIDAPSSLLDSATDITDVYAFTSPEDTGTVTLIANVRPFQLPGTAANALVDHPFATGARYEIHTDADGDGAPDATYRWTFRNEDRRPFGTGPKVGPLPVNSLDDRSLGVRQKYTLEKVTADGTVTTLLRDAVAAPTHTGRTLMPNYGKLRTQAIRSLPGGGRTVATQAAESFKADTQVFGLFVAGTSGPVPGWLPDAQPLSALNVNSLVLQVPKSEVALAGDARRNPVVGVWSSVSRQGADLGQSLAGQAPAYRQVSRNGTPHVAFAVHGSTVGLAKPGGPEDRFQARAPKDDHLDADFLAATLDPVPPKRIERAQGRKAPATPRRDIQALFMKGIGKSNGSLFGFDLNTHAMNADADPSRIVLAEQLRLNLTTPVTAAPKAHGVLDGDLQGFPNGRRLNDNIDGPLIRMLEGEPAGPSARELLPDPVVRLEPADAQGAFPYLNLPHAGP</sequence>
<dbReference type="InterPro" id="IPR025566">
    <property type="entry name" value="DUF4331"/>
</dbReference>
<dbReference type="Pfam" id="PF14224">
    <property type="entry name" value="DUF4331"/>
    <property type="match status" value="1"/>
</dbReference>
<dbReference type="Proteomes" id="UP001432209">
    <property type="component" value="Chromosome"/>
</dbReference>
<protein>
    <submittedName>
        <fullName evidence="2">DUF4331 domain-containing protein</fullName>
    </submittedName>
</protein>
<proteinExistence type="predicted"/>
<gene>
    <name evidence="2" type="ORF">OG442_22140</name>
</gene>
<organism evidence="2 3">
    <name type="scientific">Streptomyces niveus</name>
    <name type="common">Streptomyces spheroides</name>
    <dbReference type="NCBI Taxonomy" id="193462"/>
    <lineage>
        <taxon>Bacteria</taxon>
        <taxon>Bacillati</taxon>
        <taxon>Actinomycetota</taxon>
        <taxon>Actinomycetes</taxon>
        <taxon>Kitasatosporales</taxon>
        <taxon>Streptomycetaceae</taxon>
        <taxon>Streptomyces</taxon>
    </lineage>
</organism>
<keyword evidence="3" id="KW-1185">Reference proteome</keyword>
<accession>A0ABZ2A5Q3</accession>
<dbReference type="RefSeq" id="WP_329077652.1">
    <property type="nucleotide sequence ID" value="NZ_CP109495.1"/>
</dbReference>
<reference evidence="2" key="1">
    <citation type="submission" date="2022-10" db="EMBL/GenBank/DDBJ databases">
        <title>The complete genomes of actinobacterial strains from the NBC collection.</title>
        <authorList>
            <person name="Joergensen T.S."/>
            <person name="Alvarez Arevalo M."/>
            <person name="Sterndorff E.B."/>
            <person name="Faurdal D."/>
            <person name="Vuksanovic O."/>
            <person name="Mourched A.-S."/>
            <person name="Charusanti P."/>
            <person name="Shaw S."/>
            <person name="Blin K."/>
            <person name="Weber T."/>
        </authorList>
    </citation>
    <scope>NUCLEOTIDE SEQUENCE</scope>
    <source>
        <strain evidence="2">NBC_01432</strain>
    </source>
</reference>